<dbReference type="AlphaFoldDB" id="A0AAV1YDU6"/>
<sequence length="1019" mass="113055">MFECAKQDANNGDDDDVEVIGNSGQLLSDIKEISKALYLHDSPSKPSVSVVNNRSKSAGKSRNPLHKEKKLLSLPLNWKKSLKALTHIGYQKFMCCFNLHVHSIEGLPLDFNGMRLCVHSERKNRIQKTSSSSVSCGAAVFDEALRHVCSVYGSSVGSSHSARYDSKRFLIYASIVGAPEHDIGKHHVDLTRILPLTLEELRGDKSSGKWTTSFRLAGRAIGATLNVSFSYQVMKDDGLIDFGDDGGSVFSKSINFLYKKLDERNFHTAPADSKHLRPLESQILLESESYQESSEPESDVTEFSIIEQGVETSLEEESLKLDQTKVQTVDVSTVEIVNVDEIIKDDDIFIDRNTICHSVDKLCGSCTNGATMDDNKHKCDSSCVNLPCMKVVDIAPQIDEFLCQEDYMSVKSNYEAHKMENKSNTLDDITESVAGDFLNMLAMESDSFGLSCDGGPQSPREQLLRQFEKETLASGNSFLYFDANEEELGTDILGCGDCAVVSDLSSITQAAEEEHARASQSLIYRRMAEILEDLETDSLMQQWGLNERDFENSPETWSGGFGSPIELPNEEPSRLPSIGEGLGSFVQTMDGGFLRSMNPSIFRNAKNGGNLFIQASDPVVLPTKMGDDILEILLRVASNGVEELCNHMYRLMPVQDITGRSLERIAKNESPERQGSWQQDLFDEFPYDYLTNGGMDLDSVSLAAIAPIAINKIETLLIEGLRIQSGISNEEAPSYIHPQYTKMPDFGGRRANLRGFPALTDEVAKLQLEDSEEIGNDVDGLMGLSMTLDQWLRLDSGTIEGDQNLEQILKILKVHNSNITELNYEGLENAIEAEMYGRKQGLLGNHLTVSFVIQLRDPLRNYEPVGGPMLVLTQVERVLQDQNDFLEEMENEATLNETSSKSIVNANVDNETARSRFKINEIHLTGVVTKTGKRQLWGTATQQQSGYRWLLASGLGNTVKQSSSKSTAIARSSPLLNKKLLNEDILWSISYANSSTRTNGKELAAENVHVRNPDIIFPN</sequence>
<organism evidence="3 4">
    <name type="scientific">Lupinus luteus</name>
    <name type="common">European yellow lupine</name>
    <dbReference type="NCBI Taxonomy" id="3873"/>
    <lineage>
        <taxon>Eukaryota</taxon>
        <taxon>Viridiplantae</taxon>
        <taxon>Streptophyta</taxon>
        <taxon>Embryophyta</taxon>
        <taxon>Tracheophyta</taxon>
        <taxon>Spermatophyta</taxon>
        <taxon>Magnoliopsida</taxon>
        <taxon>eudicotyledons</taxon>
        <taxon>Gunneridae</taxon>
        <taxon>Pentapetalae</taxon>
        <taxon>rosids</taxon>
        <taxon>fabids</taxon>
        <taxon>Fabales</taxon>
        <taxon>Fabaceae</taxon>
        <taxon>Papilionoideae</taxon>
        <taxon>50 kb inversion clade</taxon>
        <taxon>genistoids sensu lato</taxon>
        <taxon>core genistoids</taxon>
        <taxon>Genisteae</taxon>
        <taxon>Lupinus</taxon>
    </lineage>
</organism>
<evidence type="ECO:0000313" key="4">
    <source>
        <dbReference type="Proteomes" id="UP001497480"/>
    </source>
</evidence>
<accession>A0AAV1YDU6</accession>
<comment type="caution">
    <text evidence="3">The sequence shown here is derived from an EMBL/GenBank/DDBJ whole genome shotgun (WGS) entry which is preliminary data.</text>
</comment>
<gene>
    <name evidence="3" type="ORF">LLUT_LOCUS33261</name>
</gene>
<evidence type="ECO:0000259" key="2">
    <source>
        <dbReference type="PROSITE" id="PS51840"/>
    </source>
</evidence>
<protein>
    <recommendedName>
        <fullName evidence="2">C2 NT-type domain-containing protein</fullName>
    </recommendedName>
</protein>
<evidence type="ECO:0000256" key="1">
    <source>
        <dbReference type="SAM" id="MobiDB-lite"/>
    </source>
</evidence>
<feature type="compositionally biased region" description="Low complexity" evidence="1">
    <location>
        <begin position="44"/>
        <end position="56"/>
    </location>
</feature>
<dbReference type="Proteomes" id="UP001497480">
    <property type="component" value="Unassembled WGS sequence"/>
</dbReference>
<dbReference type="InterPro" id="IPR048972">
    <property type="entry name" value="PMI1_PMIR1-2_C"/>
</dbReference>
<reference evidence="3 4" key="1">
    <citation type="submission" date="2024-03" db="EMBL/GenBank/DDBJ databases">
        <authorList>
            <person name="Martinez-Hernandez J."/>
        </authorList>
    </citation>
    <scope>NUCLEOTIDE SEQUENCE [LARGE SCALE GENOMIC DNA]</scope>
</reference>
<proteinExistence type="predicted"/>
<feature type="region of interest" description="Disordered" evidence="1">
    <location>
        <begin position="42"/>
        <end position="64"/>
    </location>
</feature>
<evidence type="ECO:0000313" key="3">
    <source>
        <dbReference type="EMBL" id="CAL0332201.1"/>
    </source>
</evidence>
<dbReference type="Pfam" id="PF21745">
    <property type="entry name" value="PMI1_PMIR1-2_C"/>
    <property type="match status" value="2"/>
</dbReference>
<feature type="domain" description="C2 NT-type" evidence="2">
    <location>
        <begin position="85"/>
        <end position="233"/>
    </location>
</feature>
<dbReference type="PROSITE" id="PS51840">
    <property type="entry name" value="C2_NT"/>
    <property type="match status" value="1"/>
</dbReference>
<dbReference type="Pfam" id="PF10358">
    <property type="entry name" value="NT-C2"/>
    <property type="match status" value="1"/>
</dbReference>
<name>A0AAV1YDU6_LUPLU</name>
<keyword evidence="4" id="KW-1185">Reference proteome</keyword>
<dbReference type="PANTHER" id="PTHR33414:SF10">
    <property type="entry name" value="PROTEIN PLASTID MOVEMENT IMPAIRED 1-RELATED 2"/>
    <property type="match status" value="1"/>
</dbReference>
<dbReference type="InterPro" id="IPR019448">
    <property type="entry name" value="NT-C2"/>
</dbReference>
<dbReference type="InterPro" id="IPR039614">
    <property type="entry name" value="PMI1-like"/>
</dbReference>
<dbReference type="PANTHER" id="PTHR33414">
    <property type="entry name" value="PROTEIN PLASTID MOVEMENT IMPAIRED 1-RELATED 1"/>
    <property type="match status" value="1"/>
</dbReference>
<dbReference type="EMBL" id="CAXHTB010000024">
    <property type="protein sequence ID" value="CAL0332201.1"/>
    <property type="molecule type" value="Genomic_DNA"/>
</dbReference>